<feature type="domain" description="Translation initiation factor 3 C-terminal" evidence="6">
    <location>
        <begin position="119"/>
        <end position="202"/>
    </location>
</feature>
<dbReference type="GO" id="GO:0043022">
    <property type="term" value="F:ribosome binding"/>
    <property type="evidence" value="ECO:0007669"/>
    <property type="project" value="TreeGrafter"/>
</dbReference>
<dbReference type="Pfam" id="PF00707">
    <property type="entry name" value="IF3_C"/>
    <property type="match status" value="1"/>
</dbReference>
<keyword evidence="4" id="KW-0963">Cytoplasm</keyword>
<comment type="similarity">
    <text evidence="1 4">Belongs to the IF-3 family.</text>
</comment>
<sequence>MKVIDENDILSKFGSTFLKGRITTAITKNNSSPNSNKGLPVNEQIYAKEVRLISETGEVLGVMPTSEALRQARDNGFDLVMVTNASSPPVCKLLDYGRHRYEMDKRSKDARKKQHSAALKEITLSYKIGEHDYQVRLKRLTQFLEGGHKVKMTVRLRGREAQHADLAIQLLLRFATDTENLSAFEREPKLEGQRIIMILNPKKDVIKKEKKVNESKDED</sequence>
<dbReference type="InterPro" id="IPR001288">
    <property type="entry name" value="Translation_initiation_fac_3"/>
</dbReference>
<name>A0A2M7G271_9BACT</name>
<comment type="subunit">
    <text evidence="4">Monomer.</text>
</comment>
<dbReference type="NCBIfam" id="TIGR00168">
    <property type="entry name" value="infC"/>
    <property type="match status" value="1"/>
</dbReference>
<keyword evidence="3 4" id="KW-0648">Protein biosynthesis</keyword>
<organism evidence="8 9">
    <name type="scientific">bacterium (Candidatus Blackallbacteria) CG17_big_fil_post_rev_8_21_14_2_50_48_46</name>
    <dbReference type="NCBI Taxonomy" id="2014261"/>
    <lineage>
        <taxon>Bacteria</taxon>
        <taxon>Candidatus Blackallbacteria</taxon>
    </lineage>
</organism>
<dbReference type="GO" id="GO:0016020">
    <property type="term" value="C:membrane"/>
    <property type="evidence" value="ECO:0007669"/>
    <property type="project" value="TreeGrafter"/>
</dbReference>
<dbReference type="SUPFAM" id="SSF55200">
    <property type="entry name" value="Translation initiation factor IF3, C-terminal domain"/>
    <property type="match status" value="1"/>
</dbReference>
<evidence type="ECO:0000259" key="7">
    <source>
        <dbReference type="Pfam" id="PF05198"/>
    </source>
</evidence>
<dbReference type="HAMAP" id="MF_00080">
    <property type="entry name" value="IF_3"/>
    <property type="match status" value="1"/>
</dbReference>
<evidence type="ECO:0000256" key="3">
    <source>
        <dbReference type="ARBA" id="ARBA00022917"/>
    </source>
</evidence>
<comment type="subcellular location">
    <subcellularLocation>
        <location evidence="4">Cytoplasm</location>
    </subcellularLocation>
</comment>
<evidence type="ECO:0000256" key="5">
    <source>
        <dbReference type="NCBIfam" id="TIGR00168"/>
    </source>
</evidence>
<dbReference type="FunFam" id="3.30.110.10:FF:000001">
    <property type="entry name" value="Translation initiation factor IF-3"/>
    <property type="match status" value="1"/>
</dbReference>
<dbReference type="InterPro" id="IPR019814">
    <property type="entry name" value="Translation_initiation_fac_3_N"/>
</dbReference>
<feature type="domain" description="Translation initiation factor 3 N-terminal" evidence="7">
    <location>
        <begin position="41"/>
        <end position="110"/>
    </location>
</feature>
<dbReference type="PANTHER" id="PTHR10938">
    <property type="entry name" value="TRANSLATION INITIATION FACTOR IF-3"/>
    <property type="match status" value="1"/>
</dbReference>
<evidence type="ECO:0000259" key="6">
    <source>
        <dbReference type="Pfam" id="PF00707"/>
    </source>
</evidence>
<dbReference type="InterPro" id="IPR036788">
    <property type="entry name" value="T_IF-3_C_sf"/>
</dbReference>
<comment type="caution">
    <text evidence="8">The sequence shown here is derived from an EMBL/GenBank/DDBJ whole genome shotgun (WGS) entry which is preliminary data.</text>
</comment>
<dbReference type="EMBL" id="PFFQ01000042">
    <property type="protein sequence ID" value="PIW15872.1"/>
    <property type="molecule type" value="Genomic_DNA"/>
</dbReference>
<dbReference type="Proteomes" id="UP000231019">
    <property type="component" value="Unassembled WGS sequence"/>
</dbReference>
<dbReference type="InterPro" id="IPR019815">
    <property type="entry name" value="Translation_initiation_fac_3_C"/>
</dbReference>
<protein>
    <recommendedName>
        <fullName evidence="4 5">Translation initiation factor IF-3</fullName>
    </recommendedName>
</protein>
<dbReference type="Gene3D" id="3.30.110.10">
    <property type="entry name" value="Translation initiation factor 3 (IF-3), C-terminal domain"/>
    <property type="match status" value="1"/>
</dbReference>
<gene>
    <name evidence="4" type="primary">infC</name>
    <name evidence="8" type="ORF">COW36_15490</name>
</gene>
<dbReference type="GO" id="GO:0003743">
    <property type="term" value="F:translation initiation factor activity"/>
    <property type="evidence" value="ECO:0007669"/>
    <property type="project" value="UniProtKB-UniRule"/>
</dbReference>
<dbReference type="AlphaFoldDB" id="A0A2M7G271"/>
<dbReference type="GO" id="GO:0005829">
    <property type="term" value="C:cytosol"/>
    <property type="evidence" value="ECO:0007669"/>
    <property type="project" value="TreeGrafter"/>
</dbReference>
<evidence type="ECO:0000256" key="2">
    <source>
        <dbReference type="ARBA" id="ARBA00022540"/>
    </source>
</evidence>
<evidence type="ECO:0000313" key="9">
    <source>
        <dbReference type="Proteomes" id="UP000231019"/>
    </source>
</evidence>
<dbReference type="GO" id="GO:0032790">
    <property type="term" value="P:ribosome disassembly"/>
    <property type="evidence" value="ECO:0007669"/>
    <property type="project" value="TreeGrafter"/>
</dbReference>
<reference evidence="8 9" key="1">
    <citation type="submission" date="2017-09" db="EMBL/GenBank/DDBJ databases">
        <title>Depth-based differentiation of microbial function through sediment-hosted aquifers and enrichment of novel symbionts in the deep terrestrial subsurface.</title>
        <authorList>
            <person name="Probst A.J."/>
            <person name="Ladd B."/>
            <person name="Jarett J.K."/>
            <person name="Geller-Mcgrath D.E."/>
            <person name="Sieber C.M."/>
            <person name="Emerson J.B."/>
            <person name="Anantharaman K."/>
            <person name="Thomas B.C."/>
            <person name="Malmstrom R."/>
            <person name="Stieglmeier M."/>
            <person name="Klingl A."/>
            <person name="Woyke T."/>
            <person name="Ryan C.M."/>
            <person name="Banfield J.F."/>
        </authorList>
    </citation>
    <scope>NUCLEOTIDE SEQUENCE [LARGE SCALE GENOMIC DNA]</scope>
    <source>
        <strain evidence="8">CG17_big_fil_post_rev_8_21_14_2_50_48_46</strain>
    </source>
</reference>
<dbReference type="PANTHER" id="PTHR10938:SF0">
    <property type="entry name" value="TRANSLATION INITIATION FACTOR IF-3, MITOCHONDRIAL"/>
    <property type="match status" value="1"/>
</dbReference>
<proteinExistence type="inferred from homology"/>
<dbReference type="SUPFAM" id="SSF54364">
    <property type="entry name" value="Translation initiation factor IF3, N-terminal domain"/>
    <property type="match status" value="1"/>
</dbReference>
<evidence type="ECO:0000256" key="4">
    <source>
        <dbReference type="HAMAP-Rule" id="MF_00080"/>
    </source>
</evidence>
<evidence type="ECO:0000313" key="8">
    <source>
        <dbReference type="EMBL" id="PIW15872.1"/>
    </source>
</evidence>
<comment type="function">
    <text evidence="4">IF-3 binds to the 30S ribosomal subunit and shifts the equilibrium between 70S ribosomes and their 50S and 30S subunits in favor of the free subunits, thus enhancing the availability of 30S subunits on which protein synthesis initiation begins.</text>
</comment>
<dbReference type="Pfam" id="PF05198">
    <property type="entry name" value="IF3_N"/>
    <property type="match status" value="1"/>
</dbReference>
<keyword evidence="2 4" id="KW-0396">Initiation factor</keyword>
<dbReference type="InterPro" id="IPR036787">
    <property type="entry name" value="T_IF-3_N_sf"/>
</dbReference>
<evidence type="ECO:0000256" key="1">
    <source>
        <dbReference type="ARBA" id="ARBA00005439"/>
    </source>
</evidence>
<accession>A0A2M7G271</accession>
<dbReference type="Gene3D" id="3.10.20.80">
    <property type="entry name" value="Translation initiation factor 3 (IF-3), N-terminal domain"/>
    <property type="match status" value="1"/>
</dbReference>